<dbReference type="EMBL" id="JABSTU010000007">
    <property type="protein sequence ID" value="KAH8025965.1"/>
    <property type="molecule type" value="Genomic_DNA"/>
</dbReference>
<evidence type="ECO:0000256" key="1">
    <source>
        <dbReference type="SAM" id="MobiDB-lite"/>
    </source>
</evidence>
<feature type="region of interest" description="Disordered" evidence="1">
    <location>
        <begin position="1"/>
        <end position="22"/>
    </location>
</feature>
<feature type="compositionally biased region" description="Basic residues" evidence="1">
    <location>
        <begin position="106"/>
        <end position="118"/>
    </location>
</feature>
<reference evidence="2" key="2">
    <citation type="submission" date="2021-09" db="EMBL/GenBank/DDBJ databases">
        <authorList>
            <person name="Jia N."/>
            <person name="Wang J."/>
            <person name="Shi W."/>
            <person name="Du L."/>
            <person name="Sun Y."/>
            <person name="Zhan W."/>
            <person name="Jiang J."/>
            <person name="Wang Q."/>
            <person name="Zhang B."/>
            <person name="Ji P."/>
            <person name="Sakyi L.B."/>
            <person name="Cui X."/>
            <person name="Yuan T."/>
            <person name="Jiang B."/>
            <person name="Yang W."/>
            <person name="Lam T.T.-Y."/>
            <person name="Chang Q."/>
            <person name="Ding S."/>
            <person name="Wang X."/>
            <person name="Zhu J."/>
            <person name="Ruan X."/>
            <person name="Zhao L."/>
            <person name="Wei J."/>
            <person name="Que T."/>
            <person name="Du C."/>
            <person name="Cheng J."/>
            <person name="Dai P."/>
            <person name="Han X."/>
            <person name="Huang E."/>
            <person name="Gao Y."/>
            <person name="Liu J."/>
            <person name="Shao H."/>
            <person name="Ye R."/>
            <person name="Li L."/>
            <person name="Wei W."/>
            <person name="Wang X."/>
            <person name="Wang C."/>
            <person name="Huo Q."/>
            <person name="Li W."/>
            <person name="Guo W."/>
            <person name="Chen H."/>
            <person name="Chen S."/>
            <person name="Zhou L."/>
            <person name="Zhou L."/>
            <person name="Ni X."/>
            <person name="Tian J."/>
            <person name="Zhou Y."/>
            <person name="Sheng Y."/>
            <person name="Liu T."/>
            <person name="Pan Y."/>
            <person name="Xia L."/>
            <person name="Li J."/>
            <person name="Zhao F."/>
            <person name="Cao W."/>
        </authorList>
    </citation>
    <scope>NUCLEOTIDE SEQUENCE</scope>
    <source>
        <strain evidence="2">Rmic-2018</strain>
        <tissue evidence="2">Larvae</tissue>
    </source>
</reference>
<comment type="caution">
    <text evidence="2">The sequence shown here is derived from an EMBL/GenBank/DDBJ whole genome shotgun (WGS) entry which is preliminary data.</text>
</comment>
<dbReference type="AlphaFoldDB" id="A0A9J6DUP5"/>
<accession>A0A9J6DUP5</accession>
<feature type="region of interest" description="Disordered" evidence="1">
    <location>
        <begin position="42"/>
        <end position="138"/>
    </location>
</feature>
<keyword evidence="3" id="KW-1185">Reference proteome</keyword>
<gene>
    <name evidence="2" type="ORF">HPB51_014298</name>
</gene>
<evidence type="ECO:0000313" key="3">
    <source>
        <dbReference type="Proteomes" id="UP000821866"/>
    </source>
</evidence>
<dbReference type="VEuPathDB" id="VectorBase:LOC119170604"/>
<organism evidence="2 3">
    <name type="scientific">Rhipicephalus microplus</name>
    <name type="common">Cattle tick</name>
    <name type="synonym">Boophilus microplus</name>
    <dbReference type="NCBI Taxonomy" id="6941"/>
    <lineage>
        <taxon>Eukaryota</taxon>
        <taxon>Metazoa</taxon>
        <taxon>Ecdysozoa</taxon>
        <taxon>Arthropoda</taxon>
        <taxon>Chelicerata</taxon>
        <taxon>Arachnida</taxon>
        <taxon>Acari</taxon>
        <taxon>Parasitiformes</taxon>
        <taxon>Ixodida</taxon>
        <taxon>Ixodoidea</taxon>
        <taxon>Ixodidae</taxon>
        <taxon>Rhipicephalinae</taxon>
        <taxon>Rhipicephalus</taxon>
        <taxon>Boophilus</taxon>
    </lineage>
</organism>
<reference evidence="2" key="1">
    <citation type="journal article" date="2020" name="Cell">
        <title>Large-Scale Comparative Analyses of Tick Genomes Elucidate Their Genetic Diversity and Vector Capacities.</title>
        <authorList>
            <consortium name="Tick Genome and Microbiome Consortium (TIGMIC)"/>
            <person name="Jia N."/>
            <person name="Wang J."/>
            <person name="Shi W."/>
            <person name="Du L."/>
            <person name="Sun Y."/>
            <person name="Zhan W."/>
            <person name="Jiang J.F."/>
            <person name="Wang Q."/>
            <person name="Zhang B."/>
            <person name="Ji P."/>
            <person name="Bell-Sakyi L."/>
            <person name="Cui X.M."/>
            <person name="Yuan T.T."/>
            <person name="Jiang B.G."/>
            <person name="Yang W.F."/>
            <person name="Lam T.T."/>
            <person name="Chang Q.C."/>
            <person name="Ding S.J."/>
            <person name="Wang X.J."/>
            <person name="Zhu J.G."/>
            <person name="Ruan X.D."/>
            <person name="Zhao L."/>
            <person name="Wei J.T."/>
            <person name="Ye R.Z."/>
            <person name="Que T.C."/>
            <person name="Du C.H."/>
            <person name="Zhou Y.H."/>
            <person name="Cheng J.X."/>
            <person name="Dai P.F."/>
            <person name="Guo W.B."/>
            <person name="Han X.H."/>
            <person name="Huang E.J."/>
            <person name="Li L.F."/>
            <person name="Wei W."/>
            <person name="Gao Y.C."/>
            <person name="Liu J.Z."/>
            <person name="Shao H.Z."/>
            <person name="Wang X."/>
            <person name="Wang C.C."/>
            <person name="Yang T.C."/>
            <person name="Huo Q.B."/>
            <person name="Li W."/>
            <person name="Chen H.Y."/>
            <person name="Chen S.E."/>
            <person name="Zhou L.G."/>
            <person name="Ni X.B."/>
            <person name="Tian J.H."/>
            <person name="Sheng Y."/>
            <person name="Liu T."/>
            <person name="Pan Y.S."/>
            <person name="Xia L.Y."/>
            <person name="Li J."/>
            <person name="Zhao F."/>
            <person name="Cao W.C."/>
        </authorList>
    </citation>
    <scope>NUCLEOTIDE SEQUENCE</scope>
    <source>
        <strain evidence="2">Rmic-2018</strain>
    </source>
</reference>
<name>A0A9J6DUP5_RHIMP</name>
<sequence>MSQACQKRDTRTSDIVAPKHGMKNGFLKYPKCGFSCAAAVSRSNSAEDLLTGRSTKARQARSRKRSATDRGASVPGLTMCIDKPQEEARVASSPERIANAQMPPKQKQHRRRRRRAKPMRAPSTPAAPPQSPAGIRIERSPTKQDFIFCVESTSKRDLKKPGGDEAPCASKASPPFNSAIAFILGGNDDLSDTSSDWDEVDDYGAGPDFAANVFMMPLLNSLLSMSALSDSCPLRSLNGDQVDGPLPSVSQHVRNANEKWNRNYYGEDSSKPPRSAKVSFPVGDQLVEVHSADDLERKGPWEQIAVDRRRFKLGLPLSKACWHLCSLLNTDRRSTRRSMRSTLSDFQFVHFSSPEDKIFLKCS</sequence>
<evidence type="ECO:0000313" key="2">
    <source>
        <dbReference type="EMBL" id="KAH8025965.1"/>
    </source>
</evidence>
<dbReference type="Proteomes" id="UP000821866">
    <property type="component" value="Unassembled WGS sequence"/>
</dbReference>
<proteinExistence type="predicted"/>
<protein>
    <submittedName>
        <fullName evidence="2">Uncharacterized protein</fullName>
    </submittedName>
</protein>
<feature type="compositionally biased region" description="Basic residues" evidence="1">
    <location>
        <begin position="55"/>
        <end position="65"/>
    </location>
</feature>
<feature type="compositionally biased region" description="Basic and acidic residues" evidence="1">
    <location>
        <begin position="1"/>
        <end position="12"/>
    </location>
</feature>